<gene>
    <name evidence="3" type="ORF">D5F53_01500</name>
</gene>
<sequence length="641" mass="72175">MTMKHTLTLRNLYLFLCIVLLLLIGYKGIHIYQKIEAMAQAESLYAQKKLVQAEEWYQKARNNRSLLYKEDLLASRLQELAPITSMKESLSSLDHRLSQVGEAGDFSGFMNVYAELLEAEEKFSEQQGSYASYYDEIAAFYGIPDDVNRIFLQFIDLFTRRADELLEEQQYEDNSFKWNLLRIPDSFYGGEKQKDEKLLRLFQRYDEMVLTRMAGAGQYTDLLNWSQSMGSEYASRSISAAWLNRKTDELAYAMLQRDVQREQPAVFAAHAIGYREYLERNERKNAEIMTYIQNEIHRWIAAADAMVQSQNYEEAVALYGALSGYQDMSGKRQAAELAWTIHDPIRLFQQAGLKGSFSYVSGGGNRFGGLAYAIGVDEGSIIYLAVLNADESVQLFQNHDYPSDVAIHEVSVEESLSTEKNPVILVEGAAGTDLVFYSAYEARDSHLTPLFQFTAEGYQVMPDKSLLVTNLEGASPDEIAIFERQGDQYGFTGYQVQYTDIDITDIEGYPNEKVRFSIHIPQGGYGEVIAERDGYYIVLRGDLDFPAGSATLIGTFHGEYQQLEIPVSSQPPATPDPAEPETGQVDGHDGDIRDDTENPSDAVTTEEINPEDIQQDHGETADSTSTGQLTQGPVIQVESIE</sequence>
<feature type="compositionally biased region" description="Polar residues" evidence="1">
    <location>
        <begin position="621"/>
        <end position="633"/>
    </location>
</feature>
<feature type="region of interest" description="Disordered" evidence="1">
    <location>
        <begin position="567"/>
        <end position="641"/>
    </location>
</feature>
<name>A0A385THW4_PAELA</name>
<protein>
    <submittedName>
        <fullName evidence="3">Uncharacterized protein</fullName>
    </submittedName>
</protein>
<dbReference type="Proteomes" id="UP000266552">
    <property type="component" value="Chromosome"/>
</dbReference>
<evidence type="ECO:0000256" key="1">
    <source>
        <dbReference type="SAM" id="MobiDB-lite"/>
    </source>
</evidence>
<organism evidence="3 4">
    <name type="scientific">Paenibacillus lautus</name>
    <name type="common">Bacillus lautus</name>
    <dbReference type="NCBI Taxonomy" id="1401"/>
    <lineage>
        <taxon>Bacteria</taxon>
        <taxon>Bacillati</taxon>
        <taxon>Bacillota</taxon>
        <taxon>Bacilli</taxon>
        <taxon>Bacillales</taxon>
        <taxon>Paenibacillaceae</taxon>
        <taxon>Paenibacillus</taxon>
    </lineage>
</organism>
<accession>A0A385THW4</accession>
<proteinExistence type="predicted"/>
<evidence type="ECO:0000256" key="2">
    <source>
        <dbReference type="SAM" id="Phobius"/>
    </source>
</evidence>
<dbReference type="AlphaFoldDB" id="A0A385THW4"/>
<reference evidence="3 4" key="1">
    <citation type="submission" date="2018-09" db="EMBL/GenBank/DDBJ databases">
        <title>Genome Sequence of Paenibacillus lautus Strain E7593-69, Azo Dye-Degrading Bacteria, Isolated from Commercial Tattoo Inks.</title>
        <authorList>
            <person name="Nho S.W."/>
            <person name="Kim S.-J."/>
            <person name="Kweon O."/>
            <person name="Cerniglia C.E."/>
        </authorList>
    </citation>
    <scope>NUCLEOTIDE SEQUENCE [LARGE SCALE GENOMIC DNA]</scope>
    <source>
        <strain evidence="3 4">E7593-69</strain>
    </source>
</reference>
<dbReference type="RefSeq" id="WP_119846267.1">
    <property type="nucleotide sequence ID" value="NZ_CP032412.1"/>
</dbReference>
<keyword evidence="2" id="KW-1133">Transmembrane helix</keyword>
<dbReference type="KEGG" id="plw:D5F53_01500"/>
<feature type="compositionally biased region" description="Basic and acidic residues" evidence="1">
    <location>
        <begin position="586"/>
        <end position="596"/>
    </location>
</feature>
<keyword evidence="2" id="KW-0812">Transmembrane</keyword>
<feature type="transmembrane region" description="Helical" evidence="2">
    <location>
        <begin position="12"/>
        <end position="32"/>
    </location>
</feature>
<dbReference type="EMBL" id="CP032412">
    <property type="protein sequence ID" value="AYB42037.1"/>
    <property type="molecule type" value="Genomic_DNA"/>
</dbReference>
<evidence type="ECO:0000313" key="4">
    <source>
        <dbReference type="Proteomes" id="UP000266552"/>
    </source>
</evidence>
<keyword evidence="4" id="KW-1185">Reference proteome</keyword>
<evidence type="ECO:0000313" key="3">
    <source>
        <dbReference type="EMBL" id="AYB42037.1"/>
    </source>
</evidence>
<keyword evidence="2" id="KW-0472">Membrane</keyword>